<dbReference type="PANTHER" id="PTHR46580:SF2">
    <property type="entry name" value="MAM DOMAIN-CONTAINING PROTEIN"/>
    <property type="match status" value="1"/>
</dbReference>
<evidence type="ECO:0000313" key="4">
    <source>
        <dbReference type="Proteomes" id="UP001500618"/>
    </source>
</evidence>
<keyword evidence="1 2" id="KW-0732">Signal</keyword>
<reference evidence="4" key="1">
    <citation type="journal article" date="2019" name="Int. J. Syst. Evol. Microbiol.">
        <title>The Global Catalogue of Microorganisms (GCM) 10K type strain sequencing project: providing services to taxonomists for standard genome sequencing and annotation.</title>
        <authorList>
            <consortium name="The Broad Institute Genomics Platform"/>
            <consortium name="The Broad Institute Genome Sequencing Center for Infectious Disease"/>
            <person name="Wu L."/>
            <person name="Ma J."/>
        </authorList>
    </citation>
    <scope>NUCLEOTIDE SEQUENCE [LARGE SCALE GENOMIC DNA]</scope>
    <source>
        <strain evidence="4">JCM 14718</strain>
    </source>
</reference>
<dbReference type="PANTHER" id="PTHR46580">
    <property type="entry name" value="SENSOR KINASE-RELATED"/>
    <property type="match status" value="1"/>
</dbReference>
<dbReference type="InterPro" id="IPR028994">
    <property type="entry name" value="Integrin_alpha_N"/>
</dbReference>
<organism evidence="3 4">
    <name type="scientific">Fodinicola feengrottensis</name>
    <dbReference type="NCBI Taxonomy" id="435914"/>
    <lineage>
        <taxon>Bacteria</taxon>
        <taxon>Bacillati</taxon>
        <taxon>Actinomycetota</taxon>
        <taxon>Actinomycetes</taxon>
        <taxon>Mycobacteriales</taxon>
        <taxon>Fodinicola</taxon>
    </lineage>
</organism>
<dbReference type="RefSeq" id="WP_163570890.1">
    <property type="nucleotide sequence ID" value="NZ_BAAANY010000031.1"/>
</dbReference>
<sequence>MTRLKTLALAAVFLTILGIAAPVGAAAAVRFSAVANYWTGGVGGSGWHAHSVAAADFTGDGRPDVVAADYFAFGPPFLLTNRGDGTFTSPGRSVPAPPAGPVGIVYTGDFNADGKPDLLLTTDLAVQIDLGRGNGTFTVSYDAVLPQGFQDDASIGDLNHDGKLDFVVKTAAGVQSYLGRGNGTFSVGPFSALPAPAVSTSSITLNDFNGDAYPDLAGANAISQQAFTLYGDGKGGFTAGASGYVGLGDGSTAVVPGSVVAGDFNHDGRTDLAAIDEFDTGTNSLAVLICDGHGGFLPAKHYDAGFADANAEIADLNGDGNLDIIGSDTLLNNQVVQLGHPDGTFSLGGKFPVDANPQTPVVADFNGDGRTDIAVVGDGLSGATPLSQLSVLLNES</sequence>
<protein>
    <recommendedName>
        <fullName evidence="5">VCBS repeat-containing protein</fullName>
    </recommendedName>
</protein>
<evidence type="ECO:0000256" key="2">
    <source>
        <dbReference type="SAM" id="SignalP"/>
    </source>
</evidence>
<evidence type="ECO:0008006" key="5">
    <source>
        <dbReference type="Google" id="ProtNLM"/>
    </source>
</evidence>
<feature type="chain" id="PRO_5046576223" description="VCBS repeat-containing protein" evidence="2">
    <location>
        <begin position="26"/>
        <end position="396"/>
    </location>
</feature>
<dbReference type="SUPFAM" id="SSF69318">
    <property type="entry name" value="Integrin alpha N-terminal domain"/>
    <property type="match status" value="1"/>
</dbReference>
<evidence type="ECO:0000256" key="1">
    <source>
        <dbReference type="ARBA" id="ARBA00022729"/>
    </source>
</evidence>
<evidence type="ECO:0000313" key="3">
    <source>
        <dbReference type="EMBL" id="GAA1707102.1"/>
    </source>
</evidence>
<keyword evidence="4" id="KW-1185">Reference proteome</keyword>
<dbReference type="Gene3D" id="2.130.10.130">
    <property type="entry name" value="Integrin alpha, N-terminal"/>
    <property type="match status" value="2"/>
</dbReference>
<dbReference type="InterPro" id="IPR013517">
    <property type="entry name" value="FG-GAP"/>
</dbReference>
<feature type="signal peptide" evidence="2">
    <location>
        <begin position="1"/>
        <end position="25"/>
    </location>
</feature>
<dbReference type="EMBL" id="BAAANY010000031">
    <property type="protein sequence ID" value="GAA1707102.1"/>
    <property type="molecule type" value="Genomic_DNA"/>
</dbReference>
<proteinExistence type="predicted"/>
<dbReference type="Proteomes" id="UP001500618">
    <property type="component" value="Unassembled WGS sequence"/>
</dbReference>
<name>A0ABP4UKB5_9ACTN</name>
<dbReference type="Pfam" id="PF13517">
    <property type="entry name" value="FG-GAP_3"/>
    <property type="match status" value="3"/>
</dbReference>
<dbReference type="Gene3D" id="2.40.128.340">
    <property type="match status" value="1"/>
</dbReference>
<accession>A0ABP4UKB5</accession>
<gene>
    <name evidence="3" type="ORF">GCM10009765_65740</name>
</gene>
<comment type="caution">
    <text evidence="3">The sequence shown here is derived from an EMBL/GenBank/DDBJ whole genome shotgun (WGS) entry which is preliminary data.</text>
</comment>